<dbReference type="AlphaFoldDB" id="A0A182EZ43"/>
<accession>A0A182EZ43</accession>
<organism evidence="3">
    <name type="scientific">Onchocerca ochengi</name>
    <name type="common">Filarial nematode worm</name>
    <dbReference type="NCBI Taxonomy" id="42157"/>
    <lineage>
        <taxon>Eukaryota</taxon>
        <taxon>Metazoa</taxon>
        <taxon>Ecdysozoa</taxon>
        <taxon>Nematoda</taxon>
        <taxon>Chromadorea</taxon>
        <taxon>Rhabditida</taxon>
        <taxon>Spirurina</taxon>
        <taxon>Spiruromorpha</taxon>
        <taxon>Filarioidea</taxon>
        <taxon>Onchocercidae</taxon>
        <taxon>Onchocerca</taxon>
    </lineage>
</organism>
<dbReference type="Proteomes" id="UP000271087">
    <property type="component" value="Unassembled WGS sequence"/>
</dbReference>
<reference evidence="1 2" key="2">
    <citation type="submission" date="2018-08" db="EMBL/GenBank/DDBJ databases">
        <authorList>
            <person name="Laetsch R D."/>
            <person name="Stevens L."/>
            <person name="Kumar S."/>
            <person name="Blaxter L. M."/>
        </authorList>
    </citation>
    <scope>NUCLEOTIDE SEQUENCE [LARGE SCALE GENOMIC DNA]</scope>
</reference>
<evidence type="ECO:0000313" key="3">
    <source>
        <dbReference type="WBParaSite" id="nOo.2.0.1.t13452-RA"/>
    </source>
</evidence>
<gene>
    <name evidence="1" type="ORF">NOO_LOCUS13452</name>
</gene>
<evidence type="ECO:0000313" key="1">
    <source>
        <dbReference type="EMBL" id="VDN02084.1"/>
    </source>
</evidence>
<name>A0A182EZ43_ONCOC</name>
<evidence type="ECO:0000313" key="2">
    <source>
        <dbReference type="Proteomes" id="UP000271087"/>
    </source>
</evidence>
<dbReference type="EMBL" id="UYRW01015525">
    <property type="protein sequence ID" value="VDN02084.1"/>
    <property type="molecule type" value="Genomic_DNA"/>
</dbReference>
<protein>
    <submittedName>
        <fullName evidence="1 3">Uncharacterized protein</fullName>
    </submittedName>
</protein>
<reference evidence="3" key="1">
    <citation type="submission" date="2016-06" db="UniProtKB">
        <authorList>
            <consortium name="WormBaseParasite"/>
        </authorList>
    </citation>
    <scope>IDENTIFICATION</scope>
</reference>
<proteinExistence type="predicted"/>
<sequence length="26" mass="3003">MIKNDNHPLCHFVIFQQVVVPTATIH</sequence>
<keyword evidence="2" id="KW-1185">Reference proteome</keyword>
<dbReference type="WBParaSite" id="nOo.2.0.1.t13452-RA">
    <property type="protein sequence ID" value="nOo.2.0.1.t13452-RA"/>
    <property type="gene ID" value="nOo.2.0.1.g13452"/>
</dbReference>